<dbReference type="AlphaFoldDB" id="A0A017H7W9"/>
<dbReference type="Proteomes" id="UP000025047">
    <property type="component" value="Unassembled WGS sequence"/>
</dbReference>
<gene>
    <name evidence="2" type="ORF">Lokhon_02217</name>
</gene>
<protein>
    <submittedName>
        <fullName evidence="2">3-oxoacyl-[acyl-carrier protein] reductase</fullName>
        <ecNumber evidence="2">1.1.1.100</ecNumber>
    </submittedName>
</protein>
<reference evidence="2 3" key="1">
    <citation type="submission" date="2013-03" db="EMBL/GenBank/DDBJ databases">
        <authorList>
            <person name="Fiebig A."/>
            <person name="Goeker M."/>
            <person name="Klenk H.-P.P."/>
        </authorList>
    </citation>
    <scope>NUCLEOTIDE SEQUENCE [LARGE SCALE GENOMIC DNA]</scope>
    <source>
        <strain evidence="2 3">DSM 17492</strain>
    </source>
</reference>
<dbReference type="EMBL" id="APGJ01000007">
    <property type="protein sequence ID" value="EYD70577.1"/>
    <property type="molecule type" value="Genomic_DNA"/>
</dbReference>
<proteinExistence type="inferred from homology"/>
<dbReference type="STRING" id="1122180.Lokhon_02217"/>
<dbReference type="InterPro" id="IPR002347">
    <property type="entry name" value="SDR_fam"/>
</dbReference>
<dbReference type="PANTHER" id="PTHR42879">
    <property type="entry name" value="3-OXOACYL-(ACYL-CARRIER-PROTEIN) REDUCTASE"/>
    <property type="match status" value="1"/>
</dbReference>
<comment type="similarity">
    <text evidence="1">Belongs to the short-chain dehydrogenases/reductases (SDR) family.</text>
</comment>
<evidence type="ECO:0000313" key="2">
    <source>
        <dbReference type="EMBL" id="EYD70577.1"/>
    </source>
</evidence>
<accession>A0A017H7W9</accession>
<dbReference type="RefSeq" id="WP_017929161.1">
    <property type="nucleotide sequence ID" value="NZ_KB823000.1"/>
</dbReference>
<dbReference type="FunFam" id="3.40.50.720:FF:000084">
    <property type="entry name" value="Short-chain dehydrogenase reductase"/>
    <property type="match status" value="1"/>
</dbReference>
<sequence length="264" mass="28082">MDLGIKGKRALITGGSGGMGIEVARLLKQEGAHPFLTDMDEDALRKADAAVGGAAGVMAADLTDTGQIARLKERLAEEGGCDILVHAAGVTGAKGDPLEMTDDDWMEAWEIDFMSAVRLSRALVPGMVEKGWGRVVFVTSENAVQPYADEAVYNAAKAALLNFTKCVSMPYAPKGVLFNTVSPAFIETPMTDGMMEKRADELGVSMDEAIESFLKEERPFLTLGRRGRVEEVAPVIALLCSDRASFTVGSAYRVDGGSVGAMNI</sequence>
<dbReference type="GO" id="GO:0004316">
    <property type="term" value="F:3-oxoacyl-[acyl-carrier-protein] reductase (NADPH) activity"/>
    <property type="evidence" value="ECO:0007669"/>
    <property type="project" value="UniProtKB-EC"/>
</dbReference>
<organism evidence="2 3">
    <name type="scientific">Limimaricola hongkongensis DSM 17492</name>
    <dbReference type="NCBI Taxonomy" id="1122180"/>
    <lineage>
        <taxon>Bacteria</taxon>
        <taxon>Pseudomonadati</taxon>
        <taxon>Pseudomonadota</taxon>
        <taxon>Alphaproteobacteria</taxon>
        <taxon>Rhodobacterales</taxon>
        <taxon>Paracoccaceae</taxon>
        <taxon>Limimaricola</taxon>
    </lineage>
</organism>
<dbReference type="Pfam" id="PF13561">
    <property type="entry name" value="adh_short_C2"/>
    <property type="match status" value="1"/>
</dbReference>
<dbReference type="eggNOG" id="COG1028">
    <property type="taxonomic scope" value="Bacteria"/>
</dbReference>
<dbReference type="GO" id="GO:0032787">
    <property type="term" value="P:monocarboxylic acid metabolic process"/>
    <property type="evidence" value="ECO:0007669"/>
    <property type="project" value="UniProtKB-ARBA"/>
</dbReference>
<dbReference type="PRINTS" id="PR00081">
    <property type="entry name" value="GDHRDH"/>
</dbReference>
<dbReference type="InterPro" id="IPR050259">
    <property type="entry name" value="SDR"/>
</dbReference>
<dbReference type="SUPFAM" id="SSF51735">
    <property type="entry name" value="NAD(P)-binding Rossmann-fold domains"/>
    <property type="match status" value="1"/>
</dbReference>
<dbReference type="InterPro" id="IPR036291">
    <property type="entry name" value="NAD(P)-bd_dom_sf"/>
</dbReference>
<dbReference type="Gene3D" id="3.40.50.720">
    <property type="entry name" value="NAD(P)-binding Rossmann-like Domain"/>
    <property type="match status" value="1"/>
</dbReference>
<dbReference type="PANTHER" id="PTHR42879:SF6">
    <property type="entry name" value="NADPH-DEPENDENT REDUCTASE BACG"/>
    <property type="match status" value="1"/>
</dbReference>
<evidence type="ECO:0000313" key="3">
    <source>
        <dbReference type="Proteomes" id="UP000025047"/>
    </source>
</evidence>
<dbReference type="PROSITE" id="PS00061">
    <property type="entry name" value="ADH_SHORT"/>
    <property type="match status" value="1"/>
</dbReference>
<keyword evidence="3" id="KW-1185">Reference proteome</keyword>
<dbReference type="CDD" id="cd05233">
    <property type="entry name" value="SDR_c"/>
    <property type="match status" value="1"/>
</dbReference>
<dbReference type="HOGENOM" id="CLU_010194_1_2_5"/>
<dbReference type="EC" id="1.1.1.100" evidence="2"/>
<evidence type="ECO:0000256" key="1">
    <source>
        <dbReference type="ARBA" id="ARBA00006484"/>
    </source>
</evidence>
<dbReference type="InterPro" id="IPR020904">
    <property type="entry name" value="Sc_DH/Rdtase_CS"/>
</dbReference>
<dbReference type="OrthoDB" id="9793325at2"/>
<name>A0A017H7W9_9RHOB</name>
<comment type="caution">
    <text evidence="2">The sequence shown here is derived from an EMBL/GenBank/DDBJ whole genome shotgun (WGS) entry which is preliminary data.</text>
</comment>
<dbReference type="PRINTS" id="PR00080">
    <property type="entry name" value="SDRFAMILY"/>
</dbReference>
<keyword evidence="2" id="KW-0560">Oxidoreductase</keyword>
<dbReference type="PATRIC" id="fig|1122180.6.peg.2196"/>